<reference evidence="2 4" key="2">
    <citation type="submission" date="2016-10" db="EMBL/GenBank/DDBJ databases">
        <authorList>
            <person name="de Groot N.N."/>
        </authorList>
    </citation>
    <scope>NUCLEOTIDE SEQUENCE [LARGE SCALE GENOMIC DNA]</scope>
    <source>
        <strain evidence="2 4">DSM 25947</strain>
    </source>
</reference>
<reference evidence="1 3" key="1">
    <citation type="submission" date="2014-03" db="EMBL/GenBank/DDBJ databases">
        <title>Complete genome sequence of a deeply braunched marine Bacteroidia bacterium Draconibacterium orientale type strain FH5T.</title>
        <authorList>
            <person name="Li X."/>
            <person name="Wang X."/>
            <person name="Xie Z."/>
            <person name="Du Z."/>
            <person name="Chen G."/>
        </authorList>
    </citation>
    <scope>NUCLEOTIDE SEQUENCE [LARGE SCALE GENOMIC DNA]</scope>
    <source>
        <strain evidence="1 3">FH5</strain>
    </source>
</reference>
<dbReference type="InterPro" id="IPR016181">
    <property type="entry name" value="Acyl_CoA_acyltransferase"/>
</dbReference>
<dbReference type="STRING" id="1168034.FH5T_04905"/>
<evidence type="ECO:0000313" key="4">
    <source>
        <dbReference type="Proteomes" id="UP000181981"/>
    </source>
</evidence>
<evidence type="ECO:0000313" key="3">
    <source>
        <dbReference type="Proteomes" id="UP000023772"/>
    </source>
</evidence>
<dbReference type="eggNOG" id="COG5653">
    <property type="taxonomic scope" value="Bacteria"/>
</dbReference>
<evidence type="ECO:0000313" key="1">
    <source>
        <dbReference type="EMBL" id="AHW61613.1"/>
    </source>
</evidence>
<dbReference type="Proteomes" id="UP000181981">
    <property type="component" value="Unassembled WGS sequence"/>
</dbReference>
<keyword evidence="3" id="KW-1185">Reference proteome</keyword>
<sequence>MRSENKIHYIKHALIDSEKWNQCIDGALNCRIYAYDWHLDRTAIEWDALVYGNYEYVMPLPFRKKLGIKYLYQPLFSQQLGIFPTPSKAIFDAFIDAIKDRFKYADVQLNALNVPGENSGDIFFERKNYLLSLTKDFKSIISGYSKNTKRNIAKAQNQDLTIIEGIRHEDYLAFKAKNLPAGVEQSAIAKLKSLIAFGEYKGFGKIYGVYTPENNLCAAVYFCRWKDRVIYFNAASNEEGKNTGAMYYLVNRFIEDNAGKNLLLDFEGSMIPGVERFYSGFGAKPETYFHLKYNRLPLLLRWLKR</sequence>
<accession>X5DFB9</accession>
<dbReference type="OrthoDB" id="1113003at2"/>
<dbReference type="AlphaFoldDB" id="X5DFB9"/>
<dbReference type="Gene3D" id="3.40.630.30">
    <property type="match status" value="1"/>
</dbReference>
<dbReference type="EMBL" id="CP007451">
    <property type="protein sequence ID" value="AHW61613.1"/>
    <property type="molecule type" value="Genomic_DNA"/>
</dbReference>
<protein>
    <recommendedName>
        <fullName evidence="5">BioF2-like acetyltransferase domain-containing protein</fullName>
    </recommendedName>
</protein>
<evidence type="ECO:0000313" key="2">
    <source>
        <dbReference type="EMBL" id="SET71975.1"/>
    </source>
</evidence>
<dbReference type="SUPFAM" id="SSF55729">
    <property type="entry name" value="Acyl-CoA N-acyltransferases (Nat)"/>
    <property type="match status" value="1"/>
</dbReference>
<name>X5DFB9_9BACT</name>
<organism evidence="2 4">
    <name type="scientific">Draconibacterium orientale</name>
    <dbReference type="NCBI Taxonomy" id="1168034"/>
    <lineage>
        <taxon>Bacteria</taxon>
        <taxon>Pseudomonadati</taxon>
        <taxon>Bacteroidota</taxon>
        <taxon>Bacteroidia</taxon>
        <taxon>Marinilabiliales</taxon>
        <taxon>Prolixibacteraceae</taxon>
        <taxon>Draconibacterium</taxon>
    </lineage>
</organism>
<dbReference type="RefSeq" id="WP_038556325.1">
    <property type="nucleotide sequence ID" value="NZ_FOHT01000021.1"/>
</dbReference>
<proteinExistence type="predicted"/>
<dbReference type="KEGG" id="dori:FH5T_04905"/>
<evidence type="ECO:0008006" key="5">
    <source>
        <dbReference type="Google" id="ProtNLM"/>
    </source>
</evidence>
<gene>
    <name evidence="1" type="ORF">FH5T_04905</name>
    <name evidence="2" type="ORF">SAMN05444285_12113</name>
</gene>
<dbReference type="HOGENOM" id="CLU_072320_0_0_10"/>
<dbReference type="EMBL" id="FOHT01000021">
    <property type="protein sequence ID" value="SET71975.1"/>
    <property type="molecule type" value="Genomic_DNA"/>
</dbReference>
<dbReference type="Proteomes" id="UP000023772">
    <property type="component" value="Chromosome"/>
</dbReference>